<dbReference type="Proteomes" id="UP000689129">
    <property type="component" value="Unassembled WGS sequence"/>
</dbReference>
<gene>
    <name evidence="2" type="ORF">HYQ45_016193</name>
</gene>
<dbReference type="AlphaFoldDB" id="A0A8I2Z7Z4"/>
<comment type="caution">
    <text evidence="2">The sequence shown here is derived from an EMBL/GenBank/DDBJ whole genome shotgun (WGS) entry which is preliminary data.</text>
</comment>
<dbReference type="OrthoDB" id="4805625at2759"/>
<feature type="compositionally biased region" description="Polar residues" evidence="1">
    <location>
        <begin position="79"/>
        <end position="93"/>
    </location>
</feature>
<feature type="compositionally biased region" description="Polar residues" evidence="1">
    <location>
        <begin position="310"/>
        <end position="324"/>
    </location>
</feature>
<evidence type="ECO:0000256" key="1">
    <source>
        <dbReference type="SAM" id="MobiDB-lite"/>
    </source>
</evidence>
<protein>
    <submittedName>
        <fullName evidence="2">Uncharacterized protein</fullName>
    </submittedName>
</protein>
<dbReference type="EMBL" id="JAEMWZ010000469">
    <property type="protein sequence ID" value="KAG7115869.1"/>
    <property type="molecule type" value="Genomic_DNA"/>
</dbReference>
<sequence>MPNDPTSKVLLRTFEDWGRWDEEFQTKATSLHQWEYIDPDSVKSLLEKPQRPEFSKYDRRIPPRSTYSDFSTGVRGRRSGQSSQTIRQQSTEPILSLPETSDPHHRARSIAELTAEDKVSFQFEWRVYEQDYKEYKEQETNCEKLKAWVIETVDYGLRQSSCRPQWDLRRWYLNLKTSVGTTDREQQTAARRKYQEATGILTKAPKEFANWITTWEIATNHALVWKTGGVEDPNTWFDDLTKAIRPILGHWVTIYRGIYKDKLEDKTLSIGEVAKDLRTEAEQQNLLHPQESRSKIVRGSFGPTFAGESSVESGTGIQDESATSRPLEEERTARKLKAQDILATTRRTRAATSNRDDATCRACDGRHDLGKCYYIFPSKAPEVFRERKVIREAVDTRLRTDKSLKDDVNRLKKVHQLEEAE</sequence>
<proteinExistence type="predicted"/>
<evidence type="ECO:0000313" key="3">
    <source>
        <dbReference type="Proteomes" id="UP000689129"/>
    </source>
</evidence>
<accession>A0A8I2Z7Z4</accession>
<feature type="region of interest" description="Disordered" evidence="1">
    <location>
        <begin position="306"/>
        <end position="333"/>
    </location>
</feature>
<organism evidence="2 3">
    <name type="scientific">Verticillium longisporum</name>
    <name type="common">Verticillium dahliae var. longisporum</name>
    <dbReference type="NCBI Taxonomy" id="100787"/>
    <lineage>
        <taxon>Eukaryota</taxon>
        <taxon>Fungi</taxon>
        <taxon>Dikarya</taxon>
        <taxon>Ascomycota</taxon>
        <taxon>Pezizomycotina</taxon>
        <taxon>Sordariomycetes</taxon>
        <taxon>Hypocreomycetidae</taxon>
        <taxon>Glomerellales</taxon>
        <taxon>Plectosphaerellaceae</taxon>
        <taxon>Verticillium</taxon>
    </lineage>
</organism>
<evidence type="ECO:0000313" key="2">
    <source>
        <dbReference type="EMBL" id="KAG7115869.1"/>
    </source>
</evidence>
<reference evidence="2" key="1">
    <citation type="journal article" date="2021" name="Mol. Plant Pathol.">
        <title>A 20-kb lineage-specific genomic region tames virulence in pathogenic amphidiploid Verticillium longisporum.</title>
        <authorList>
            <person name="Harting R."/>
            <person name="Starke J."/>
            <person name="Kusch H."/>
            <person name="Poggeler S."/>
            <person name="Maurus I."/>
            <person name="Schluter R."/>
            <person name="Landesfeind M."/>
            <person name="Bulla I."/>
            <person name="Nowrousian M."/>
            <person name="de Jonge R."/>
            <person name="Stahlhut G."/>
            <person name="Hoff K.J."/>
            <person name="Asshauer K.P."/>
            <person name="Thurmer A."/>
            <person name="Stanke M."/>
            <person name="Daniel R."/>
            <person name="Morgenstern B."/>
            <person name="Thomma B.P.H.J."/>
            <person name="Kronstad J.W."/>
            <person name="Braus-Stromeyer S.A."/>
            <person name="Braus G.H."/>
        </authorList>
    </citation>
    <scope>NUCLEOTIDE SEQUENCE</scope>
    <source>
        <strain evidence="2">Vl32</strain>
    </source>
</reference>
<feature type="region of interest" description="Disordered" evidence="1">
    <location>
        <begin position="53"/>
        <end position="103"/>
    </location>
</feature>
<name>A0A8I2Z7Z4_VERLO</name>